<proteinExistence type="predicted"/>
<name>A0A1S7SEU3_AGRTU</name>
<protein>
    <submittedName>
        <fullName evidence="1">Uncharacterized protein</fullName>
    </submittedName>
</protein>
<dbReference type="Proteomes" id="UP000191897">
    <property type="component" value="Unassembled WGS sequence"/>
</dbReference>
<organism evidence="1 2">
    <name type="scientific">Agrobacterium tumefaciens str. Kerr 14</name>
    <dbReference type="NCBI Taxonomy" id="1183424"/>
    <lineage>
        <taxon>Bacteria</taxon>
        <taxon>Pseudomonadati</taxon>
        <taxon>Pseudomonadota</taxon>
        <taxon>Alphaproteobacteria</taxon>
        <taxon>Hyphomicrobiales</taxon>
        <taxon>Rhizobiaceae</taxon>
        <taxon>Rhizobium/Agrobacterium group</taxon>
        <taxon>Agrobacterium</taxon>
        <taxon>Agrobacterium tumefaciens complex</taxon>
    </lineage>
</organism>
<gene>
    <name evidence="1" type="ORF">AGR4C_pb30007</name>
</gene>
<evidence type="ECO:0000313" key="1">
    <source>
        <dbReference type="EMBL" id="CUX67792.1"/>
    </source>
</evidence>
<accession>A0A1S7SEU3</accession>
<dbReference type="EMBL" id="FBWC01000042">
    <property type="protein sequence ID" value="CUX67792.1"/>
    <property type="molecule type" value="Genomic_DNA"/>
</dbReference>
<reference evidence="1 2" key="1">
    <citation type="submission" date="2016-01" db="EMBL/GenBank/DDBJ databases">
        <authorList>
            <person name="Oliw E.H."/>
        </authorList>
    </citation>
    <scope>NUCLEOTIDE SEQUENCE [LARGE SCALE GENOMIC DNA]</scope>
    <source>
        <strain evidence="1 2">Kerr 14</strain>
    </source>
</reference>
<evidence type="ECO:0000313" key="2">
    <source>
        <dbReference type="Proteomes" id="UP000191897"/>
    </source>
</evidence>
<sequence length="39" mass="4479">MLRYRARATVFGAGDMLDIDDKSRFNESGDTTKTPKEER</sequence>
<dbReference type="AlphaFoldDB" id="A0A1S7SEU3"/>